<keyword evidence="1" id="KW-0472">Membrane</keyword>
<proteinExistence type="predicted"/>
<feature type="transmembrane region" description="Helical" evidence="1">
    <location>
        <begin position="296"/>
        <end position="312"/>
    </location>
</feature>
<dbReference type="EMBL" id="AHON02000051">
    <property type="protein sequence ID" value="EKO33518.1"/>
    <property type="molecule type" value="Genomic_DNA"/>
</dbReference>
<keyword evidence="1" id="KW-1133">Transmembrane helix</keyword>
<dbReference type="InterPro" id="IPR058226">
    <property type="entry name" value="AZOBR_p60025-like"/>
</dbReference>
<protein>
    <submittedName>
        <fullName evidence="2">Membrane protein</fullName>
    </submittedName>
</protein>
<name>A0A0E2BDS9_9LEPT</name>
<dbReference type="NCBIfam" id="NF046093">
    <property type="entry name" value="AZOBR_p60025_fam"/>
    <property type="match status" value="1"/>
</dbReference>
<dbReference type="GeneID" id="29741182"/>
<evidence type="ECO:0000313" key="2">
    <source>
        <dbReference type="EMBL" id="EKO33518.1"/>
    </source>
</evidence>
<evidence type="ECO:0000313" key="3">
    <source>
        <dbReference type="Proteomes" id="UP000006329"/>
    </source>
</evidence>
<dbReference type="Proteomes" id="UP000006329">
    <property type="component" value="Unassembled WGS sequence"/>
</dbReference>
<evidence type="ECO:0000256" key="1">
    <source>
        <dbReference type="SAM" id="Phobius"/>
    </source>
</evidence>
<dbReference type="RefSeq" id="WP_004459508.1">
    <property type="nucleotide sequence ID" value="NZ_AHON02000051.1"/>
</dbReference>
<keyword evidence="3" id="KW-1185">Reference proteome</keyword>
<feature type="transmembrane region" description="Helical" evidence="1">
    <location>
        <begin position="343"/>
        <end position="360"/>
    </location>
</feature>
<organism evidence="2 3">
    <name type="scientific">Leptospira santarosai str. MOR084</name>
    <dbReference type="NCBI Taxonomy" id="1049984"/>
    <lineage>
        <taxon>Bacteria</taxon>
        <taxon>Pseudomonadati</taxon>
        <taxon>Spirochaetota</taxon>
        <taxon>Spirochaetia</taxon>
        <taxon>Leptospirales</taxon>
        <taxon>Leptospiraceae</taxon>
        <taxon>Leptospira</taxon>
    </lineage>
</organism>
<dbReference type="AlphaFoldDB" id="A0A0E2BDS9"/>
<feature type="transmembrane region" description="Helical" evidence="1">
    <location>
        <begin position="227"/>
        <end position="246"/>
    </location>
</feature>
<feature type="transmembrane region" description="Helical" evidence="1">
    <location>
        <begin position="123"/>
        <end position="144"/>
    </location>
</feature>
<comment type="caution">
    <text evidence="2">The sequence shown here is derived from an EMBL/GenBank/DDBJ whole genome shotgun (WGS) entry which is preliminary data.</text>
</comment>
<feature type="transmembrane region" description="Helical" evidence="1">
    <location>
        <begin position="18"/>
        <end position="36"/>
    </location>
</feature>
<feature type="transmembrane region" description="Helical" evidence="1">
    <location>
        <begin position="194"/>
        <end position="215"/>
    </location>
</feature>
<accession>A0A0E2BDS9</accession>
<sequence>MQKFEFFLRKIDSPLKGLIVLLGLYGFVTLTLWSRYEWNPSSMVNFGEEFVKKNETESPKGVIAFKGKEGDLGAGYDGQIFYYYSRSISNFSFEWPVGFDATYRAPRIGYPLLVSVWGIFGKWGNIAGMYILSISLLYLSYLALRVLLKDKSHWALLYLVSPFTLASYSVLVSDTIMVSLIVLAIYFYEKESYVPFYVLSGLALVTKEPALFYLFSLGLAALSRKDVKKMLIVGSTLLVPVLWQIYLKYTLPGWTPTRLAVFMIPFEGIYKYLMELAASFTSGGGIKQIVRSFSKFPLVLQLITMFFIPLTGSWKKATFYKVGFSLVILMLSIANHYHFWSEYINTIRLFTFAIPLYLFIKAEDEGIEDRPFLYLFAINLVLILARLTVLYKVQDYVVR</sequence>
<reference evidence="2" key="1">
    <citation type="submission" date="2012-10" db="EMBL/GenBank/DDBJ databases">
        <authorList>
            <person name="Harkins D.M."/>
            <person name="Durkin A.S."/>
            <person name="Brinkac L.M."/>
            <person name="Haft D.H."/>
            <person name="Selengut J.D."/>
            <person name="Sanka R."/>
            <person name="DePew J."/>
            <person name="Purushe J."/>
            <person name="Matthias M.A."/>
            <person name="Vinetz J.M."/>
            <person name="Sutton G.G."/>
            <person name="Nierman W.C."/>
            <person name="Fouts D.E."/>
        </authorList>
    </citation>
    <scope>NUCLEOTIDE SEQUENCE [LARGE SCALE GENOMIC DNA]</scope>
    <source>
        <strain evidence="2">MOR084</strain>
    </source>
</reference>
<feature type="transmembrane region" description="Helical" evidence="1">
    <location>
        <begin position="319"/>
        <end position="337"/>
    </location>
</feature>
<gene>
    <name evidence="2" type="ORF">LEP1GSC179_2570</name>
</gene>
<feature type="transmembrane region" description="Helical" evidence="1">
    <location>
        <begin position="372"/>
        <end position="391"/>
    </location>
</feature>
<keyword evidence="1" id="KW-0812">Transmembrane</keyword>
<feature type="transmembrane region" description="Helical" evidence="1">
    <location>
        <begin position="156"/>
        <end position="188"/>
    </location>
</feature>